<organism evidence="1 2">
    <name type="scientific">Smallanthus sonchifolius</name>
    <dbReference type="NCBI Taxonomy" id="185202"/>
    <lineage>
        <taxon>Eukaryota</taxon>
        <taxon>Viridiplantae</taxon>
        <taxon>Streptophyta</taxon>
        <taxon>Embryophyta</taxon>
        <taxon>Tracheophyta</taxon>
        <taxon>Spermatophyta</taxon>
        <taxon>Magnoliopsida</taxon>
        <taxon>eudicotyledons</taxon>
        <taxon>Gunneridae</taxon>
        <taxon>Pentapetalae</taxon>
        <taxon>asterids</taxon>
        <taxon>campanulids</taxon>
        <taxon>Asterales</taxon>
        <taxon>Asteraceae</taxon>
        <taxon>Asteroideae</taxon>
        <taxon>Heliantheae alliance</taxon>
        <taxon>Millerieae</taxon>
        <taxon>Smallanthus</taxon>
    </lineage>
</organism>
<reference evidence="1 2" key="2">
    <citation type="journal article" date="2022" name="Mol. Ecol. Resour.">
        <title>The genomes of chicory, endive, great burdock and yacon provide insights into Asteraceae paleo-polyploidization history and plant inulin production.</title>
        <authorList>
            <person name="Fan W."/>
            <person name="Wang S."/>
            <person name="Wang H."/>
            <person name="Wang A."/>
            <person name="Jiang F."/>
            <person name="Liu H."/>
            <person name="Zhao H."/>
            <person name="Xu D."/>
            <person name="Zhang Y."/>
        </authorList>
    </citation>
    <scope>NUCLEOTIDE SEQUENCE [LARGE SCALE GENOMIC DNA]</scope>
    <source>
        <strain evidence="2">cv. Yunnan</strain>
        <tissue evidence="1">Leaves</tissue>
    </source>
</reference>
<dbReference type="Proteomes" id="UP001056120">
    <property type="component" value="Linkage Group LG26"/>
</dbReference>
<protein>
    <submittedName>
        <fullName evidence="1">Uncharacterized protein</fullName>
    </submittedName>
</protein>
<comment type="caution">
    <text evidence="1">The sequence shown here is derived from an EMBL/GenBank/DDBJ whole genome shotgun (WGS) entry which is preliminary data.</text>
</comment>
<evidence type="ECO:0000313" key="2">
    <source>
        <dbReference type="Proteomes" id="UP001056120"/>
    </source>
</evidence>
<sequence length="224" mass="24273">MASSKVTLKLLIDKNGQRVLFAEAGKDFVDFLFSLLALPVGSVIGLLDNRDMVGGLAKLYKSVSDLNDDYIQSNQNKDVLLKPKSSLPSIISPQLPLLPTEAVSSPSPASNSSTVFYKCLYCNGVLSTYSLTCPNSYCLSKMTTTDEYVLKSEVDAKGGGFVKGLVTYMVMDDLVVTPMTAISSITSLNKFNINDLGALEEKVVHIGMNEFAAASTRYHFHFTG</sequence>
<keyword evidence="2" id="KW-1185">Reference proteome</keyword>
<accession>A0ACB8ZDK4</accession>
<proteinExistence type="predicted"/>
<evidence type="ECO:0000313" key="1">
    <source>
        <dbReference type="EMBL" id="KAI3695867.1"/>
    </source>
</evidence>
<dbReference type="EMBL" id="CM042043">
    <property type="protein sequence ID" value="KAI3695867.1"/>
    <property type="molecule type" value="Genomic_DNA"/>
</dbReference>
<gene>
    <name evidence="1" type="ORF">L1987_78870</name>
</gene>
<name>A0ACB8ZDK4_9ASTR</name>
<reference evidence="2" key="1">
    <citation type="journal article" date="2022" name="Mol. Ecol. Resour.">
        <title>The genomes of chicory, endive, great burdock and yacon provide insights into Asteraceae palaeo-polyploidization history and plant inulin production.</title>
        <authorList>
            <person name="Fan W."/>
            <person name="Wang S."/>
            <person name="Wang H."/>
            <person name="Wang A."/>
            <person name="Jiang F."/>
            <person name="Liu H."/>
            <person name="Zhao H."/>
            <person name="Xu D."/>
            <person name="Zhang Y."/>
        </authorList>
    </citation>
    <scope>NUCLEOTIDE SEQUENCE [LARGE SCALE GENOMIC DNA]</scope>
    <source>
        <strain evidence="2">cv. Yunnan</strain>
    </source>
</reference>